<feature type="domain" description="HTH tetR-type" evidence="4">
    <location>
        <begin position="19"/>
        <end position="79"/>
    </location>
</feature>
<accession>A0ABP8KH37</accession>
<evidence type="ECO:0000259" key="4">
    <source>
        <dbReference type="PROSITE" id="PS50977"/>
    </source>
</evidence>
<dbReference type="Gene3D" id="1.10.357.10">
    <property type="entry name" value="Tetracycline Repressor, domain 2"/>
    <property type="match status" value="1"/>
</dbReference>
<dbReference type="RefSeq" id="WP_345001370.1">
    <property type="nucleotide sequence ID" value="NZ_BAABFR010000152.1"/>
</dbReference>
<dbReference type="Pfam" id="PF00440">
    <property type="entry name" value="TetR_N"/>
    <property type="match status" value="1"/>
</dbReference>
<dbReference type="InterPro" id="IPR009057">
    <property type="entry name" value="Homeodomain-like_sf"/>
</dbReference>
<dbReference type="EMBL" id="BAABFR010000152">
    <property type="protein sequence ID" value="GAA4406214.1"/>
    <property type="molecule type" value="Genomic_DNA"/>
</dbReference>
<feature type="DNA-binding region" description="H-T-H motif" evidence="2">
    <location>
        <begin position="42"/>
        <end position="61"/>
    </location>
</feature>
<reference evidence="6" key="1">
    <citation type="journal article" date="2019" name="Int. J. Syst. Evol. Microbiol.">
        <title>The Global Catalogue of Microorganisms (GCM) 10K type strain sequencing project: providing services to taxonomists for standard genome sequencing and annotation.</title>
        <authorList>
            <consortium name="The Broad Institute Genomics Platform"/>
            <consortium name="The Broad Institute Genome Sequencing Center for Infectious Disease"/>
            <person name="Wu L."/>
            <person name="Ma J."/>
        </authorList>
    </citation>
    <scope>NUCLEOTIDE SEQUENCE [LARGE SCALE GENOMIC DNA]</scope>
    <source>
        <strain evidence="6">JCM 17688</strain>
    </source>
</reference>
<evidence type="ECO:0000313" key="6">
    <source>
        <dbReference type="Proteomes" id="UP001500635"/>
    </source>
</evidence>
<dbReference type="SUPFAM" id="SSF46689">
    <property type="entry name" value="Homeodomain-like"/>
    <property type="match status" value="1"/>
</dbReference>
<evidence type="ECO:0000313" key="5">
    <source>
        <dbReference type="EMBL" id="GAA4406214.1"/>
    </source>
</evidence>
<proteinExistence type="predicted"/>
<evidence type="ECO:0000256" key="2">
    <source>
        <dbReference type="PROSITE-ProRule" id="PRU00335"/>
    </source>
</evidence>
<protein>
    <submittedName>
        <fullName evidence="5">TetR/AcrR family transcriptional regulator</fullName>
    </submittedName>
</protein>
<comment type="caution">
    <text evidence="5">The sequence shown here is derived from an EMBL/GenBank/DDBJ whole genome shotgun (WGS) entry which is preliminary data.</text>
</comment>
<feature type="compositionally biased region" description="Basic and acidic residues" evidence="3">
    <location>
        <begin position="1"/>
        <end position="14"/>
    </location>
</feature>
<dbReference type="Proteomes" id="UP001500635">
    <property type="component" value="Unassembled WGS sequence"/>
</dbReference>
<organism evidence="5 6">
    <name type="scientific">Tsukamurella soli</name>
    <dbReference type="NCBI Taxonomy" id="644556"/>
    <lineage>
        <taxon>Bacteria</taxon>
        <taxon>Bacillati</taxon>
        <taxon>Actinomycetota</taxon>
        <taxon>Actinomycetes</taxon>
        <taxon>Mycobacteriales</taxon>
        <taxon>Tsukamurellaceae</taxon>
        <taxon>Tsukamurella</taxon>
    </lineage>
</organism>
<sequence length="192" mass="20880">MSEHRTSDRVEHRRSGSSPGARRRYLDAGMAVLAEQGYPGFKLATVCRRLGTTTGSFYHAFGSWSDFQNELIAHWRQTKSEELIRVTSQIADPTARLDALTRVGLTLPHATERAIRVWAANDPAVAEVQRLVDDERVAALTDAFATSSGDRGLAGRLANVAMQLLIGYEAGMGTLDDLAWAFATLRGGYAGA</sequence>
<dbReference type="PROSITE" id="PS50977">
    <property type="entry name" value="HTH_TETR_2"/>
    <property type="match status" value="1"/>
</dbReference>
<name>A0ABP8KH37_9ACTN</name>
<keyword evidence="6" id="KW-1185">Reference proteome</keyword>
<dbReference type="InterPro" id="IPR001647">
    <property type="entry name" value="HTH_TetR"/>
</dbReference>
<evidence type="ECO:0000256" key="3">
    <source>
        <dbReference type="SAM" id="MobiDB-lite"/>
    </source>
</evidence>
<gene>
    <name evidence="5" type="ORF">GCM10023147_49720</name>
</gene>
<feature type="region of interest" description="Disordered" evidence="3">
    <location>
        <begin position="1"/>
        <end position="22"/>
    </location>
</feature>
<evidence type="ECO:0000256" key="1">
    <source>
        <dbReference type="ARBA" id="ARBA00023125"/>
    </source>
</evidence>
<keyword evidence="1 2" id="KW-0238">DNA-binding</keyword>